<dbReference type="OrthoDB" id="6946246at2"/>
<sequence length="90" mass="10321">MQINQQKTVQVDVTELRLHIKVRDRFAAGLQDAQGEEVGSYEGYVPGFFPGEHYGDYLILNIDLETGQIKNWKKPNPADIEKMLVQEKDD</sequence>
<accession>A0A239BQ83</accession>
<dbReference type="RefSeq" id="WP_042124987.1">
    <property type="nucleotide sequence ID" value="NZ_FZOL01000003.1"/>
</dbReference>
<evidence type="ECO:0000313" key="1">
    <source>
        <dbReference type="EMBL" id="SNS09819.1"/>
    </source>
</evidence>
<protein>
    <submittedName>
        <fullName evidence="1">Uncharacterized protein</fullName>
    </submittedName>
</protein>
<dbReference type="EMBL" id="FZOL01000003">
    <property type="protein sequence ID" value="SNS09819.1"/>
    <property type="molecule type" value="Genomic_DNA"/>
</dbReference>
<organism evidence="1 2">
    <name type="scientific">Pseudomonas japonica</name>
    <dbReference type="NCBI Taxonomy" id="256466"/>
    <lineage>
        <taxon>Bacteria</taxon>
        <taxon>Pseudomonadati</taxon>
        <taxon>Pseudomonadota</taxon>
        <taxon>Gammaproteobacteria</taxon>
        <taxon>Pseudomonadales</taxon>
        <taxon>Pseudomonadaceae</taxon>
        <taxon>Pseudomonas</taxon>
    </lineage>
</organism>
<keyword evidence="2" id="KW-1185">Reference proteome</keyword>
<reference evidence="2" key="1">
    <citation type="submission" date="2017-06" db="EMBL/GenBank/DDBJ databases">
        <authorList>
            <person name="Varghese N."/>
            <person name="Submissions S."/>
        </authorList>
    </citation>
    <scope>NUCLEOTIDE SEQUENCE [LARGE SCALE GENOMIC DNA]</scope>
    <source>
        <strain evidence="2">DSM 22348</strain>
    </source>
</reference>
<proteinExistence type="predicted"/>
<dbReference type="AlphaFoldDB" id="A0A239BQ83"/>
<gene>
    <name evidence="1" type="ORF">SAMN05444352_103118</name>
</gene>
<dbReference type="STRING" id="1215104.GCA_000730585_02779"/>
<name>A0A239BQ83_9PSED</name>
<evidence type="ECO:0000313" key="2">
    <source>
        <dbReference type="Proteomes" id="UP000198407"/>
    </source>
</evidence>
<dbReference type="Proteomes" id="UP000198407">
    <property type="component" value="Unassembled WGS sequence"/>
</dbReference>